<dbReference type="InterPro" id="IPR003675">
    <property type="entry name" value="Rce1/LyrA-like_dom"/>
</dbReference>
<feature type="domain" description="CAAX prenyl protease 2/Lysostaphin resistance protein A-like" evidence="2">
    <location>
        <begin position="139"/>
        <end position="240"/>
    </location>
</feature>
<dbReference type="PANTHER" id="PTHR35797">
    <property type="entry name" value="PROTEASE-RELATED"/>
    <property type="match status" value="1"/>
</dbReference>
<dbReference type="InterPro" id="IPR042150">
    <property type="entry name" value="MmRce1-like"/>
</dbReference>
<feature type="transmembrane region" description="Helical" evidence="1">
    <location>
        <begin position="12"/>
        <end position="31"/>
    </location>
</feature>
<feature type="transmembrane region" description="Helical" evidence="1">
    <location>
        <begin position="168"/>
        <end position="188"/>
    </location>
</feature>
<proteinExistence type="predicted"/>
<sequence>MVTMLANKPIKKISTFLGITFAISCIFYFLIINAGGLEAKGGLYVFLLMWTPGLAGIATQLIYEHSIKGLGWKPGPFKYLALAYIIPLIYCLVVYGITWLTGLGQFPCSSFLKNLTGSYPGLSSPAAIAVYTLIMGTVGVLVSLFSGLGEEIGWRGLLVPEMAKILPFWKVGLFSGLIWAVWHMPLIFFSNYNLPGIPTWYAALMFMIMVVGISFVFAWLRLRSGSLWTAAMLHASHNLFVQSIFTPLTGQTAITPFIIDEFGCGLAIAISVLAIIFWKKRKELQLLSE</sequence>
<keyword evidence="1" id="KW-1133">Transmembrane helix</keyword>
<dbReference type="Pfam" id="PF02517">
    <property type="entry name" value="Rce1-like"/>
    <property type="match status" value="1"/>
</dbReference>
<accession>A0A0P6X1Z5</accession>
<gene>
    <name evidence="3" type="ORF">ADM99_04650</name>
</gene>
<keyword evidence="1" id="KW-0812">Transmembrane</keyword>
<keyword evidence="1" id="KW-0472">Membrane</keyword>
<keyword evidence="4" id="KW-1185">Reference proteome</keyword>
<evidence type="ECO:0000256" key="1">
    <source>
        <dbReference type="SAM" id="Phobius"/>
    </source>
</evidence>
<dbReference type="PANTHER" id="PTHR35797:SF1">
    <property type="entry name" value="PROTEASE"/>
    <property type="match status" value="1"/>
</dbReference>
<protein>
    <recommendedName>
        <fullName evidence="2">CAAX prenyl protease 2/Lysostaphin resistance protein A-like domain-containing protein</fullName>
    </recommendedName>
</protein>
<evidence type="ECO:0000313" key="4">
    <source>
        <dbReference type="Proteomes" id="UP000050430"/>
    </source>
</evidence>
<feature type="transmembrane region" description="Helical" evidence="1">
    <location>
        <begin position="200"/>
        <end position="220"/>
    </location>
</feature>
<feature type="transmembrane region" description="Helical" evidence="1">
    <location>
        <begin position="43"/>
        <end position="63"/>
    </location>
</feature>
<reference evidence="3 4" key="1">
    <citation type="submission" date="2015-07" db="EMBL/GenBank/DDBJ databases">
        <title>Genome sequence of Leptolinea tardivitalis DSM 16556.</title>
        <authorList>
            <person name="Hemp J."/>
            <person name="Ward L.M."/>
            <person name="Pace L.A."/>
            <person name="Fischer W.W."/>
        </authorList>
    </citation>
    <scope>NUCLEOTIDE SEQUENCE [LARGE SCALE GENOMIC DNA]</scope>
    <source>
        <strain evidence="3 4">YMTK-2</strain>
    </source>
</reference>
<feature type="transmembrane region" description="Helical" evidence="1">
    <location>
        <begin position="257"/>
        <end position="278"/>
    </location>
</feature>
<dbReference type="Proteomes" id="UP000050430">
    <property type="component" value="Unassembled WGS sequence"/>
</dbReference>
<evidence type="ECO:0000313" key="3">
    <source>
        <dbReference type="EMBL" id="KPL73476.1"/>
    </source>
</evidence>
<dbReference type="GO" id="GO:0004175">
    <property type="term" value="F:endopeptidase activity"/>
    <property type="evidence" value="ECO:0007669"/>
    <property type="project" value="UniProtKB-ARBA"/>
</dbReference>
<dbReference type="AlphaFoldDB" id="A0A0P6X1Z5"/>
<feature type="transmembrane region" description="Helical" evidence="1">
    <location>
        <begin position="126"/>
        <end position="148"/>
    </location>
</feature>
<dbReference type="EMBL" id="LGCK01000006">
    <property type="protein sequence ID" value="KPL73476.1"/>
    <property type="molecule type" value="Genomic_DNA"/>
</dbReference>
<evidence type="ECO:0000259" key="2">
    <source>
        <dbReference type="Pfam" id="PF02517"/>
    </source>
</evidence>
<dbReference type="STRING" id="229920.ADM99_04650"/>
<organism evidence="3 4">
    <name type="scientific">Leptolinea tardivitalis</name>
    <dbReference type="NCBI Taxonomy" id="229920"/>
    <lineage>
        <taxon>Bacteria</taxon>
        <taxon>Bacillati</taxon>
        <taxon>Chloroflexota</taxon>
        <taxon>Anaerolineae</taxon>
        <taxon>Anaerolineales</taxon>
        <taxon>Anaerolineaceae</taxon>
        <taxon>Leptolinea</taxon>
    </lineage>
</organism>
<name>A0A0P6X1Z5_9CHLR</name>
<feature type="transmembrane region" description="Helical" evidence="1">
    <location>
        <begin position="84"/>
        <end position="106"/>
    </location>
</feature>
<comment type="caution">
    <text evidence="3">The sequence shown here is derived from an EMBL/GenBank/DDBJ whole genome shotgun (WGS) entry which is preliminary data.</text>
</comment>
<dbReference type="GO" id="GO:0080120">
    <property type="term" value="P:CAAX-box protein maturation"/>
    <property type="evidence" value="ECO:0007669"/>
    <property type="project" value="UniProtKB-ARBA"/>
</dbReference>
<feature type="transmembrane region" description="Helical" evidence="1">
    <location>
        <begin position="227"/>
        <end position="245"/>
    </location>
</feature>